<dbReference type="EMBL" id="JAFIQS010000002">
    <property type="protein sequence ID" value="KAG5172593.1"/>
    <property type="molecule type" value="Genomic_DNA"/>
</dbReference>
<dbReference type="AlphaFoldDB" id="A0A8H8CP74"/>
<organism evidence="1">
    <name type="scientific">Psilocybe cubensis</name>
    <name type="common">Psychedelic mushroom</name>
    <name type="synonym">Stropharia cubensis</name>
    <dbReference type="NCBI Taxonomy" id="181762"/>
    <lineage>
        <taxon>Eukaryota</taxon>
        <taxon>Fungi</taxon>
        <taxon>Dikarya</taxon>
        <taxon>Basidiomycota</taxon>
        <taxon>Agaricomycotina</taxon>
        <taxon>Agaricomycetes</taxon>
        <taxon>Agaricomycetidae</taxon>
        <taxon>Agaricales</taxon>
        <taxon>Agaricineae</taxon>
        <taxon>Strophariaceae</taxon>
        <taxon>Psilocybe</taxon>
    </lineage>
</organism>
<evidence type="ECO:0000313" key="1">
    <source>
        <dbReference type="EMBL" id="KAG5172593.1"/>
    </source>
</evidence>
<proteinExistence type="predicted"/>
<name>A0A8H8CP74_PSICU</name>
<reference evidence="1" key="1">
    <citation type="submission" date="2021-02" db="EMBL/GenBank/DDBJ databases">
        <title>Psilocybe cubensis genome.</title>
        <authorList>
            <person name="Mckernan K.J."/>
            <person name="Crawford S."/>
            <person name="Trippe A."/>
            <person name="Kane L.T."/>
            <person name="Mclaughlin S."/>
        </authorList>
    </citation>
    <scope>NUCLEOTIDE SEQUENCE [LARGE SCALE GENOMIC DNA]</scope>
    <source>
        <strain evidence="1">MGC-MH-2018</strain>
    </source>
</reference>
<accession>A0A8H8CP74</accession>
<protein>
    <submittedName>
        <fullName evidence="1">Uncharacterized protein</fullName>
    </submittedName>
</protein>
<comment type="caution">
    <text evidence="1">The sequence shown here is derived from an EMBL/GenBank/DDBJ whole genome shotgun (WGS) entry which is preliminary data.</text>
</comment>
<sequence>MGYVIVEQNLLAVHGQASGKVTTPYSRNLFTSARKELHYAPFQFAVYEAYMDDVGNYTRAKNTRAARLFNRPTSHGPMIAVKTICVKPEEFAIKALHYEHLTANELAGVPFQAKRTSSCPLN</sequence>
<gene>
    <name evidence="1" type="ORF">JR316_002095</name>
</gene>